<dbReference type="InterPro" id="IPR012337">
    <property type="entry name" value="RNaseH-like_sf"/>
</dbReference>
<dbReference type="GO" id="GO:0046983">
    <property type="term" value="F:protein dimerization activity"/>
    <property type="evidence" value="ECO:0007669"/>
    <property type="project" value="InterPro"/>
</dbReference>
<organism evidence="2">
    <name type="scientific">Tanacetum cinerariifolium</name>
    <name type="common">Dalmatian daisy</name>
    <name type="synonym">Chrysanthemum cinerariifolium</name>
    <dbReference type="NCBI Taxonomy" id="118510"/>
    <lineage>
        <taxon>Eukaryota</taxon>
        <taxon>Viridiplantae</taxon>
        <taxon>Streptophyta</taxon>
        <taxon>Embryophyta</taxon>
        <taxon>Tracheophyta</taxon>
        <taxon>Spermatophyta</taxon>
        <taxon>Magnoliopsida</taxon>
        <taxon>eudicotyledons</taxon>
        <taxon>Gunneridae</taxon>
        <taxon>Pentapetalae</taxon>
        <taxon>asterids</taxon>
        <taxon>campanulids</taxon>
        <taxon>Asterales</taxon>
        <taxon>Asteraceae</taxon>
        <taxon>Asteroideae</taxon>
        <taxon>Anthemideae</taxon>
        <taxon>Anthemidinae</taxon>
        <taxon>Tanacetum</taxon>
    </lineage>
</organism>
<comment type="caution">
    <text evidence="2">The sequence shown here is derived from an EMBL/GenBank/DDBJ whole genome shotgun (WGS) entry which is preliminary data.</text>
</comment>
<gene>
    <name evidence="2" type="ORF">Tci_050502</name>
</gene>
<dbReference type="PANTHER" id="PTHR23272:SF190">
    <property type="entry name" value="ZINC FINGER, BED-TYPE-RELATED"/>
    <property type="match status" value="1"/>
</dbReference>
<dbReference type="AlphaFoldDB" id="A0A6L2N1W3"/>
<protein>
    <submittedName>
        <fullName evidence="2">Zinc finger BED domain-containing protein RICESLEEPER 2-like</fullName>
    </submittedName>
</protein>
<dbReference type="SUPFAM" id="SSF53098">
    <property type="entry name" value="Ribonuclease H-like"/>
    <property type="match status" value="1"/>
</dbReference>
<accession>A0A6L2N1W3</accession>
<dbReference type="EMBL" id="BKCJ010007691">
    <property type="protein sequence ID" value="GEU78524.1"/>
    <property type="molecule type" value="Genomic_DNA"/>
</dbReference>
<name>A0A6L2N1W3_TANCI</name>
<dbReference type="Pfam" id="PF05699">
    <property type="entry name" value="Dimer_Tnp_hAT"/>
    <property type="match status" value="1"/>
</dbReference>
<reference evidence="2" key="1">
    <citation type="journal article" date="2019" name="Sci. Rep.">
        <title>Draft genome of Tanacetum cinerariifolium, the natural source of mosquito coil.</title>
        <authorList>
            <person name="Yamashiro T."/>
            <person name="Shiraishi A."/>
            <person name="Satake H."/>
            <person name="Nakayama K."/>
        </authorList>
    </citation>
    <scope>NUCLEOTIDE SEQUENCE</scope>
</reference>
<feature type="domain" description="HAT C-terminal dimerisation" evidence="1">
    <location>
        <begin position="267"/>
        <end position="346"/>
    </location>
</feature>
<sequence>MKIPRKPRERKPGGSSTRNFWTQDEELLLAECYIQISEDPNVGSKQKNETLWYKVLDAYNEQAKKNEFPIRTKKMLTKKWTLINREVGKFNSIVKETNALSGEKDDDLMTMEDVESVNHIFFSCEMAKALWDLFAKWWELDILFCDNIFNWFSWLDSLKAFNKASHGNQVTSLLKRLKEHNNKKARSDPSLSSEYEQYVHSDFVTRLQTTSISTDLNFFDDSYATKAKNDLPTRSKASHGNQVTSLLKRLKQHNNKKARSDPSLSSEYEQYVHSDFVTHLQTTEFETFDVLGFWKAKETMFPVLSRMAMDILSVQATSVASESAFSTSEMVLSIRRTRLTSASLEMSNVMSEPGSGGEEAEAEANYGYDVYYDDY</sequence>
<dbReference type="PANTHER" id="PTHR23272">
    <property type="entry name" value="BED FINGER-RELATED"/>
    <property type="match status" value="1"/>
</dbReference>
<dbReference type="InterPro" id="IPR008906">
    <property type="entry name" value="HATC_C_dom"/>
</dbReference>
<evidence type="ECO:0000313" key="2">
    <source>
        <dbReference type="EMBL" id="GEU78524.1"/>
    </source>
</evidence>
<evidence type="ECO:0000259" key="1">
    <source>
        <dbReference type="Pfam" id="PF05699"/>
    </source>
</evidence>
<proteinExistence type="predicted"/>